<protein>
    <submittedName>
        <fullName evidence="2">Uncharacterized protein</fullName>
    </submittedName>
</protein>
<dbReference type="OrthoDB" id="2112208at2759"/>
<organism evidence="2 3">
    <name type="scientific">Caulochytrium protostelioides</name>
    <dbReference type="NCBI Taxonomy" id="1555241"/>
    <lineage>
        <taxon>Eukaryota</taxon>
        <taxon>Fungi</taxon>
        <taxon>Fungi incertae sedis</taxon>
        <taxon>Chytridiomycota</taxon>
        <taxon>Chytridiomycota incertae sedis</taxon>
        <taxon>Chytridiomycetes</taxon>
        <taxon>Caulochytriales</taxon>
        <taxon>Caulochytriaceae</taxon>
        <taxon>Caulochytrium</taxon>
    </lineage>
</organism>
<evidence type="ECO:0000256" key="1">
    <source>
        <dbReference type="SAM" id="MobiDB-lite"/>
    </source>
</evidence>
<gene>
    <name evidence="2" type="ORF">CXG81DRAFT_25828</name>
</gene>
<dbReference type="AlphaFoldDB" id="A0A4P9X8V4"/>
<dbReference type="InterPro" id="IPR001370">
    <property type="entry name" value="BIR_rpt"/>
</dbReference>
<proteinExistence type="predicted"/>
<accession>A0A4P9X8V4</accession>
<sequence>MLATQHPLPLMHHVPVAAEPARAWPLEDAAADSEDSEWEYDDDAEEVLDTLDEETGLPQVSVPLVPRALVARTAALDAASALSDQQRIARYHRRALLACHVYGVEGMLVDVAQAVPSASGASSSSGTSSPGSSSHAVWRRRGPAVVFMKDVPGQTADAPVRSIFHLVALTGRRECLVSLEITEFWDRSLLRGPNEVCFATLGQSGMPVPQGAYETTDLAHLYPDRGVAGPVQRLDARQLGWVSVKEPTNRIFRLSFLSADEHKAFGASVMRVVRAVAKRQWDARRASYAGGLYATDMVFVNKLASGGLRYQVDHGPFGVQHNTQCTYCHAVFPEWQSAATDTHYIHRQHPQARAVQCAHVFDRPAPRPLPAASPTEPDSPNLQALSNMRLNTSAKEAPVKTSSLRVQTFAKDIYESDDEENENDFDYNKEMTPRHRRITLANTHRFTKQIEATLAARYHYIDPSLGPEASQLCYFLCNLDRWYAGTPDEDDANVTSMSEDGYWVNEGAVIVFLLLGQPIRLLAFYLYGTYSTAINLAVPLFWGPMWRPTERGFMFNTCGVNSVLEAKNKVEILPLEAYTRRVEDRHLEYKRIQPEMVAVREPGSSVVALSFLTPEHRQQFSDAMRQMADNVQLQHETARFASFEALDGGAIRYHVNEATALASHGFAYVAATDREPEHAVCTLCRVVITDLVSPEQLPQQHRQLARARGVVCPFAA</sequence>
<dbReference type="PROSITE" id="PS50143">
    <property type="entry name" value="BIR_REPEAT_2"/>
    <property type="match status" value="1"/>
</dbReference>
<dbReference type="Proteomes" id="UP000274922">
    <property type="component" value="Unassembled WGS sequence"/>
</dbReference>
<dbReference type="SUPFAM" id="SSF57924">
    <property type="entry name" value="Inhibitor of apoptosis (IAP) repeat"/>
    <property type="match status" value="1"/>
</dbReference>
<reference evidence="3" key="1">
    <citation type="journal article" date="2018" name="Nat. Microbiol.">
        <title>Leveraging single-cell genomics to expand the fungal tree of life.</title>
        <authorList>
            <person name="Ahrendt S.R."/>
            <person name="Quandt C.A."/>
            <person name="Ciobanu D."/>
            <person name="Clum A."/>
            <person name="Salamov A."/>
            <person name="Andreopoulos B."/>
            <person name="Cheng J.F."/>
            <person name="Woyke T."/>
            <person name="Pelin A."/>
            <person name="Henrissat B."/>
            <person name="Reynolds N.K."/>
            <person name="Benny G.L."/>
            <person name="Smith M.E."/>
            <person name="James T.Y."/>
            <person name="Grigoriev I.V."/>
        </authorList>
    </citation>
    <scope>NUCLEOTIDE SEQUENCE [LARGE SCALE GENOMIC DNA]</scope>
    <source>
        <strain evidence="3">ATCC 52028</strain>
    </source>
</reference>
<name>A0A4P9X8V4_9FUNG</name>
<evidence type="ECO:0000313" key="3">
    <source>
        <dbReference type="Proteomes" id="UP000274922"/>
    </source>
</evidence>
<dbReference type="EMBL" id="ML014170">
    <property type="protein sequence ID" value="RKP01500.1"/>
    <property type="molecule type" value="Genomic_DNA"/>
</dbReference>
<feature type="region of interest" description="Disordered" evidence="1">
    <location>
        <begin position="363"/>
        <end position="382"/>
    </location>
</feature>
<keyword evidence="3" id="KW-1185">Reference proteome</keyword>
<evidence type="ECO:0000313" key="2">
    <source>
        <dbReference type="EMBL" id="RKP01500.1"/>
    </source>
</evidence>